<dbReference type="InterPro" id="IPR011058">
    <property type="entry name" value="Cyanovirin-N"/>
</dbReference>
<evidence type="ECO:0000313" key="2">
    <source>
        <dbReference type="EMBL" id="KAK4175797.1"/>
    </source>
</evidence>
<dbReference type="SUPFAM" id="SSF51322">
    <property type="entry name" value="Cyanovirin-N"/>
    <property type="match status" value="1"/>
</dbReference>
<reference evidence="2" key="2">
    <citation type="submission" date="2023-05" db="EMBL/GenBank/DDBJ databases">
        <authorList>
            <consortium name="Lawrence Berkeley National Laboratory"/>
            <person name="Steindorff A."/>
            <person name="Hensen N."/>
            <person name="Bonometti L."/>
            <person name="Westerberg I."/>
            <person name="Brannstrom I.O."/>
            <person name="Guillou S."/>
            <person name="Cros-Aarteil S."/>
            <person name="Calhoun S."/>
            <person name="Haridas S."/>
            <person name="Kuo A."/>
            <person name="Mondo S."/>
            <person name="Pangilinan J."/>
            <person name="Riley R."/>
            <person name="Labutti K."/>
            <person name="Andreopoulos B."/>
            <person name="Lipzen A."/>
            <person name="Chen C."/>
            <person name="Yanf M."/>
            <person name="Daum C."/>
            <person name="Ng V."/>
            <person name="Clum A."/>
            <person name="Ohm R."/>
            <person name="Martin F."/>
            <person name="Silar P."/>
            <person name="Natvig D."/>
            <person name="Lalanne C."/>
            <person name="Gautier V."/>
            <person name="Ament-Velasquez S.L."/>
            <person name="Kruys A."/>
            <person name="Hutchinson M.I."/>
            <person name="Powell A.J."/>
            <person name="Barry K."/>
            <person name="Miller A.N."/>
            <person name="Grigoriev I.V."/>
            <person name="Debuchy R."/>
            <person name="Gladieux P."/>
            <person name="Thoren M.H."/>
            <person name="Johannesson H."/>
        </authorList>
    </citation>
    <scope>NUCLEOTIDE SEQUENCE</scope>
    <source>
        <strain evidence="2">CBS 892.96</strain>
    </source>
</reference>
<accession>A0AAN6W7W7</accession>
<dbReference type="SMART" id="SM01111">
    <property type="entry name" value="CVNH"/>
    <property type="match status" value="1"/>
</dbReference>
<dbReference type="Proteomes" id="UP001302321">
    <property type="component" value="Unassembled WGS sequence"/>
</dbReference>
<organism evidence="2 3">
    <name type="scientific">Triangularia setosa</name>
    <dbReference type="NCBI Taxonomy" id="2587417"/>
    <lineage>
        <taxon>Eukaryota</taxon>
        <taxon>Fungi</taxon>
        <taxon>Dikarya</taxon>
        <taxon>Ascomycota</taxon>
        <taxon>Pezizomycotina</taxon>
        <taxon>Sordariomycetes</taxon>
        <taxon>Sordariomycetidae</taxon>
        <taxon>Sordariales</taxon>
        <taxon>Podosporaceae</taxon>
        <taxon>Triangularia</taxon>
    </lineage>
</organism>
<dbReference type="EMBL" id="MU866220">
    <property type="protein sequence ID" value="KAK4175797.1"/>
    <property type="molecule type" value="Genomic_DNA"/>
</dbReference>
<keyword evidence="3" id="KW-1185">Reference proteome</keyword>
<evidence type="ECO:0000313" key="3">
    <source>
        <dbReference type="Proteomes" id="UP001302321"/>
    </source>
</evidence>
<dbReference type="AlphaFoldDB" id="A0AAN6W7W7"/>
<gene>
    <name evidence="2" type="ORF">QBC36DRAFT_189026</name>
</gene>
<reference evidence="2" key="1">
    <citation type="journal article" date="2023" name="Mol. Phylogenet. Evol.">
        <title>Genome-scale phylogeny and comparative genomics of the fungal order Sordariales.</title>
        <authorList>
            <person name="Hensen N."/>
            <person name="Bonometti L."/>
            <person name="Westerberg I."/>
            <person name="Brannstrom I.O."/>
            <person name="Guillou S."/>
            <person name="Cros-Aarteil S."/>
            <person name="Calhoun S."/>
            <person name="Haridas S."/>
            <person name="Kuo A."/>
            <person name="Mondo S."/>
            <person name="Pangilinan J."/>
            <person name="Riley R."/>
            <person name="LaButti K."/>
            <person name="Andreopoulos B."/>
            <person name="Lipzen A."/>
            <person name="Chen C."/>
            <person name="Yan M."/>
            <person name="Daum C."/>
            <person name="Ng V."/>
            <person name="Clum A."/>
            <person name="Steindorff A."/>
            <person name="Ohm R.A."/>
            <person name="Martin F."/>
            <person name="Silar P."/>
            <person name="Natvig D.O."/>
            <person name="Lalanne C."/>
            <person name="Gautier V."/>
            <person name="Ament-Velasquez S.L."/>
            <person name="Kruys A."/>
            <person name="Hutchinson M.I."/>
            <person name="Powell A.J."/>
            <person name="Barry K."/>
            <person name="Miller A.N."/>
            <person name="Grigoriev I.V."/>
            <person name="Debuchy R."/>
            <person name="Gladieux P."/>
            <person name="Hiltunen Thoren M."/>
            <person name="Johannesson H."/>
        </authorList>
    </citation>
    <scope>NUCLEOTIDE SEQUENCE</scope>
    <source>
        <strain evidence="2">CBS 892.96</strain>
    </source>
</reference>
<sequence>PLIDDFLSRTQYQITYLTHAEQNLEMFALINILTIWLLSLSLPLTTAQGPGFKRFHDFSKTCTNITFNDWYLSADCTPFDPSKSVEKDSLDPLDLNFCVGLGPTGLTWDVYGKFSNYCKDCALNTNFGVILECECGFWDIDETQNVTLDLDTGIGNYNGSIFCYTTGPTNVPNDFTTAC</sequence>
<feature type="non-terminal residue" evidence="2">
    <location>
        <position position="1"/>
    </location>
</feature>
<proteinExistence type="predicted"/>
<protein>
    <recommendedName>
        <fullName evidence="1">Cyanovirin-N domain-containing protein</fullName>
    </recommendedName>
</protein>
<dbReference type="Gene3D" id="2.30.60.10">
    <property type="entry name" value="Cyanovirin-N"/>
    <property type="match status" value="1"/>
</dbReference>
<dbReference type="InterPro" id="IPR036673">
    <property type="entry name" value="Cyanovirin-N_sf"/>
</dbReference>
<feature type="domain" description="Cyanovirin-N" evidence="1">
    <location>
        <begin position="57"/>
        <end position="163"/>
    </location>
</feature>
<name>A0AAN6W7W7_9PEZI</name>
<dbReference type="Pfam" id="PF08881">
    <property type="entry name" value="CVNH"/>
    <property type="match status" value="1"/>
</dbReference>
<comment type="caution">
    <text evidence="2">The sequence shown here is derived from an EMBL/GenBank/DDBJ whole genome shotgun (WGS) entry which is preliminary data.</text>
</comment>
<evidence type="ECO:0000259" key="1">
    <source>
        <dbReference type="SMART" id="SM01111"/>
    </source>
</evidence>